<sequence>MFNELIEYTIGTLVENLKLKKEVLVQVVQTLVKIQLLEFVGGDSDRKWSSVGSLSRVDKGLKGETPDLPGDTIIRLNTSFS</sequence>
<evidence type="ECO:0000313" key="2">
    <source>
        <dbReference type="WBParaSite" id="PSAMB.scaffold9576size4832.g32555.t1"/>
    </source>
</evidence>
<dbReference type="AlphaFoldDB" id="A0A914XPN3"/>
<dbReference type="Proteomes" id="UP000887566">
    <property type="component" value="Unplaced"/>
</dbReference>
<dbReference type="WBParaSite" id="PSAMB.scaffold9576size4832.g32555.t1">
    <property type="protein sequence ID" value="PSAMB.scaffold9576size4832.g32555.t1"/>
    <property type="gene ID" value="PSAMB.scaffold9576size4832.g32555"/>
</dbReference>
<proteinExistence type="predicted"/>
<accession>A0A914XPN3</accession>
<protein>
    <submittedName>
        <fullName evidence="2">Uncharacterized protein</fullName>
    </submittedName>
</protein>
<name>A0A914XPN3_9BILA</name>
<evidence type="ECO:0000313" key="1">
    <source>
        <dbReference type="Proteomes" id="UP000887566"/>
    </source>
</evidence>
<dbReference type="Gene3D" id="1.10.10.10">
    <property type="entry name" value="Winged helix-like DNA-binding domain superfamily/Winged helix DNA-binding domain"/>
    <property type="match status" value="1"/>
</dbReference>
<keyword evidence="1" id="KW-1185">Reference proteome</keyword>
<reference evidence="2" key="1">
    <citation type="submission" date="2022-11" db="UniProtKB">
        <authorList>
            <consortium name="WormBaseParasite"/>
        </authorList>
    </citation>
    <scope>IDENTIFICATION</scope>
</reference>
<dbReference type="InterPro" id="IPR036388">
    <property type="entry name" value="WH-like_DNA-bd_sf"/>
</dbReference>
<organism evidence="1 2">
    <name type="scientific">Plectus sambesii</name>
    <dbReference type="NCBI Taxonomy" id="2011161"/>
    <lineage>
        <taxon>Eukaryota</taxon>
        <taxon>Metazoa</taxon>
        <taxon>Ecdysozoa</taxon>
        <taxon>Nematoda</taxon>
        <taxon>Chromadorea</taxon>
        <taxon>Plectida</taxon>
        <taxon>Plectina</taxon>
        <taxon>Plectoidea</taxon>
        <taxon>Plectidae</taxon>
        <taxon>Plectus</taxon>
    </lineage>
</organism>